<dbReference type="Proteomes" id="UP000003157">
    <property type="component" value="Unassembled WGS sequence"/>
</dbReference>
<proteinExistence type="predicted"/>
<sequence>MVKKNYIVNGFLISSMLSFFMVLFFVRFSIYQLRIIFSALILLNIGTGCLINEVDFKYKRIIIILALMFNSISCYECVIYNLDYVNLRFTKWDYLRINYNLSDNEQRNSLYFPNNIPRYKIFKEFTDIINQHKGKNLALATNTYILEYPIWCMLKPEINISHIMLDSATQSSNLMMLEDKNNHPDLVLYYNKETNPDGFIYNNKKYVLIWAYQNEDDKYYNHLVSLYQITN</sequence>
<keyword evidence="3" id="KW-1185">Reference proteome</keyword>
<evidence type="ECO:0000313" key="3">
    <source>
        <dbReference type="Proteomes" id="UP000003157"/>
    </source>
</evidence>
<name>E7G9G8_9FIRM</name>
<organism evidence="2 3">
    <name type="scientific">Coprobacillus cateniformis</name>
    <dbReference type="NCBI Taxonomy" id="100884"/>
    <lineage>
        <taxon>Bacteria</taxon>
        <taxon>Bacillati</taxon>
        <taxon>Bacillota</taxon>
        <taxon>Erysipelotrichia</taxon>
        <taxon>Erysipelotrichales</taxon>
        <taxon>Coprobacillaceae</taxon>
        <taxon>Coprobacillus</taxon>
    </lineage>
</organism>
<feature type="transmembrane region" description="Helical" evidence="1">
    <location>
        <begin position="6"/>
        <end position="26"/>
    </location>
</feature>
<reference evidence="2 3" key="1">
    <citation type="submission" date="2010-12" db="EMBL/GenBank/DDBJ databases">
        <title>The Genome Sequence of Coprobacillus sp. strain 29_1.</title>
        <authorList>
            <consortium name="The Broad Institute Genome Sequencing Platform"/>
            <person name="Earl A."/>
            <person name="Ward D."/>
            <person name="Feldgarden M."/>
            <person name="Gevers D."/>
            <person name="Daigneault M."/>
            <person name="Sibley C.D."/>
            <person name="White A."/>
            <person name="Strauss J."/>
            <person name="Allen-Vercoe E."/>
            <person name="Young S.K."/>
            <person name="Zeng Q."/>
            <person name="Gargeya S."/>
            <person name="Fitzgerald M."/>
            <person name="Haas B."/>
            <person name="Abouelleil A."/>
            <person name="Alvarado L."/>
            <person name="Arachchi H.M."/>
            <person name="Berlin A."/>
            <person name="Brown A."/>
            <person name="Chapman S.B."/>
            <person name="Chen Z."/>
            <person name="Dunbar C."/>
            <person name="Freedman E."/>
            <person name="Gearin G."/>
            <person name="Gellesch M."/>
            <person name="Goldberg J."/>
            <person name="Griggs A."/>
            <person name="Gujja S."/>
            <person name="Heilman E."/>
            <person name="Heiman D."/>
            <person name="Howarth C."/>
            <person name="Larson L."/>
            <person name="Lui A."/>
            <person name="MacDonald P.J.P."/>
            <person name="Mehta T."/>
            <person name="Montmayeur A."/>
            <person name="Murphy C."/>
            <person name="Neiman D."/>
            <person name="Pearson M."/>
            <person name="Priest M."/>
            <person name="Roberts A."/>
            <person name="Saif S."/>
            <person name="Shea T."/>
            <person name="Shenoy N."/>
            <person name="Sisk P."/>
            <person name="Stolte C."/>
            <person name="Sykes S."/>
            <person name="White J."/>
            <person name="Yandava C."/>
            <person name="Nusbaum C."/>
            <person name="Birren B."/>
        </authorList>
    </citation>
    <scope>NUCLEOTIDE SEQUENCE [LARGE SCALE GENOMIC DNA]</scope>
    <source>
        <strain evidence="2 3">29_1</strain>
    </source>
</reference>
<keyword evidence="1" id="KW-1133">Transmembrane helix</keyword>
<comment type="caution">
    <text evidence="2">The sequence shown here is derived from an EMBL/GenBank/DDBJ whole genome shotgun (WGS) entry which is preliminary data.</text>
</comment>
<keyword evidence="1" id="KW-0472">Membrane</keyword>
<dbReference type="AlphaFoldDB" id="E7G9G8"/>
<accession>E7G9G8</accession>
<feature type="transmembrane region" description="Helical" evidence="1">
    <location>
        <begin position="60"/>
        <end position="82"/>
    </location>
</feature>
<evidence type="ECO:0000313" key="2">
    <source>
        <dbReference type="EMBL" id="EFW05262.1"/>
    </source>
</evidence>
<keyword evidence="1" id="KW-0812">Transmembrane</keyword>
<dbReference type="EMBL" id="ADKX01000026">
    <property type="protein sequence ID" value="EFW05262.1"/>
    <property type="molecule type" value="Genomic_DNA"/>
</dbReference>
<gene>
    <name evidence="2" type="ORF">HMPREF9488_01406</name>
</gene>
<evidence type="ECO:0000256" key="1">
    <source>
        <dbReference type="SAM" id="Phobius"/>
    </source>
</evidence>
<protein>
    <submittedName>
        <fullName evidence="2">Uncharacterized protein</fullName>
    </submittedName>
</protein>
<dbReference type="HOGENOM" id="CLU_1198141_0_0_9"/>
<dbReference type="STRING" id="100884.GCA_000269565_03256"/>
<feature type="transmembrane region" description="Helical" evidence="1">
    <location>
        <begin position="33"/>
        <end position="54"/>
    </location>
</feature>